<name>A0A7S0D2K7_9EUKA</name>
<evidence type="ECO:0000259" key="6">
    <source>
        <dbReference type="Pfam" id="PF01490"/>
    </source>
</evidence>
<evidence type="ECO:0000256" key="2">
    <source>
        <dbReference type="ARBA" id="ARBA00022692"/>
    </source>
</evidence>
<dbReference type="GO" id="GO:0005774">
    <property type="term" value="C:vacuolar membrane"/>
    <property type="evidence" value="ECO:0007669"/>
    <property type="project" value="TreeGrafter"/>
</dbReference>
<keyword evidence="2 5" id="KW-0812">Transmembrane</keyword>
<dbReference type="PANTHER" id="PTHR22950">
    <property type="entry name" value="AMINO ACID TRANSPORTER"/>
    <property type="match status" value="1"/>
</dbReference>
<sequence>MKETSPLKNNLAGCANNYSGGGGQGLGKNQSELRVISTSSLESPFFGGRSGMPDTIPDILEDTKMGEVSLIVTVVNVFAGLGLLSQPYAMALLGWSGILVLFLVIAVMNWTSKIIIFTMELVGAKTFPELAEGSIGALGRQIVAVGVILEVIGAMLTCFEFIFRQLMFLVPELTPMLALGISFAACLPSIWILDFSRLRFLSGIGAISNITLGLVVAFVSVAYEPMPKREVQVWKLSPINIALSSGIFVFAAGAHATLPRVYNQSVCSASRWATLMNYCFLIIGVIYAIMGGCGYYIYGNSVDVLVTQNLIEYPGGILPKIVTVLILIGTFCKISPLMVVAGELTESWIGISTMPWLQRLYRTIIFLCVTSFAYILRDDVDLLEALTGSIATSLTALLVPALGYTIATGSHLCQTVGDIFRLLGLVLAVGLSLLLMFGNCYELVNRSKSRFS</sequence>
<feature type="transmembrane region" description="Helical" evidence="5">
    <location>
        <begin position="317"/>
        <end position="339"/>
    </location>
</feature>
<accession>A0A7S0D2K7</accession>
<evidence type="ECO:0000256" key="3">
    <source>
        <dbReference type="ARBA" id="ARBA00022989"/>
    </source>
</evidence>
<dbReference type="Pfam" id="PF01490">
    <property type="entry name" value="Aa_trans"/>
    <property type="match status" value="1"/>
</dbReference>
<keyword evidence="3 5" id="KW-1133">Transmembrane helix</keyword>
<protein>
    <recommendedName>
        <fullName evidence="6">Amino acid transporter transmembrane domain-containing protein</fullName>
    </recommendedName>
</protein>
<feature type="transmembrane region" description="Helical" evidence="5">
    <location>
        <begin position="200"/>
        <end position="221"/>
    </location>
</feature>
<dbReference type="EMBL" id="HBEM01009169">
    <property type="protein sequence ID" value="CAD8441701.1"/>
    <property type="molecule type" value="Transcribed_RNA"/>
</dbReference>
<feature type="transmembrane region" description="Helical" evidence="5">
    <location>
        <begin position="92"/>
        <end position="111"/>
    </location>
</feature>
<gene>
    <name evidence="7" type="ORF">LAMO00422_LOCUS6409</name>
</gene>
<dbReference type="GO" id="GO:0015179">
    <property type="term" value="F:L-amino acid transmembrane transporter activity"/>
    <property type="evidence" value="ECO:0007669"/>
    <property type="project" value="TreeGrafter"/>
</dbReference>
<comment type="subcellular location">
    <subcellularLocation>
        <location evidence="1">Membrane</location>
        <topology evidence="1">Multi-pass membrane protein</topology>
    </subcellularLocation>
</comment>
<evidence type="ECO:0000256" key="1">
    <source>
        <dbReference type="ARBA" id="ARBA00004141"/>
    </source>
</evidence>
<feature type="transmembrane region" description="Helical" evidence="5">
    <location>
        <begin position="175"/>
        <end position="193"/>
    </location>
</feature>
<reference evidence="7" key="1">
    <citation type="submission" date="2021-01" db="EMBL/GenBank/DDBJ databases">
        <authorList>
            <person name="Corre E."/>
            <person name="Pelletier E."/>
            <person name="Niang G."/>
            <person name="Scheremetjew M."/>
            <person name="Finn R."/>
            <person name="Kale V."/>
            <person name="Holt S."/>
            <person name="Cochrane G."/>
            <person name="Meng A."/>
            <person name="Brown T."/>
            <person name="Cohen L."/>
        </authorList>
    </citation>
    <scope>NUCLEOTIDE SEQUENCE</scope>
    <source>
        <strain evidence="7">CCMP2058</strain>
    </source>
</reference>
<evidence type="ECO:0000313" key="7">
    <source>
        <dbReference type="EMBL" id="CAD8441701.1"/>
    </source>
</evidence>
<dbReference type="AlphaFoldDB" id="A0A7S0D2K7"/>
<organism evidence="7">
    <name type="scientific">Amorphochlora amoebiformis</name>
    <dbReference type="NCBI Taxonomy" id="1561963"/>
    <lineage>
        <taxon>Eukaryota</taxon>
        <taxon>Sar</taxon>
        <taxon>Rhizaria</taxon>
        <taxon>Cercozoa</taxon>
        <taxon>Chlorarachniophyceae</taxon>
        <taxon>Amorphochlora</taxon>
    </lineage>
</organism>
<feature type="transmembrane region" description="Helical" evidence="5">
    <location>
        <begin position="142"/>
        <end position="163"/>
    </location>
</feature>
<feature type="domain" description="Amino acid transporter transmembrane" evidence="6">
    <location>
        <begin position="69"/>
        <end position="439"/>
    </location>
</feature>
<feature type="transmembrane region" description="Helical" evidence="5">
    <location>
        <begin position="388"/>
        <end position="407"/>
    </location>
</feature>
<proteinExistence type="predicted"/>
<evidence type="ECO:0000256" key="5">
    <source>
        <dbReference type="SAM" id="Phobius"/>
    </source>
</evidence>
<evidence type="ECO:0000256" key="4">
    <source>
        <dbReference type="ARBA" id="ARBA00023136"/>
    </source>
</evidence>
<keyword evidence="4 5" id="KW-0472">Membrane</keyword>
<feature type="transmembrane region" description="Helical" evidence="5">
    <location>
        <begin position="419"/>
        <end position="438"/>
    </location>
</feature>
<dbReference type="InterPro" id="IPR013057">
    <property type="entry name" value="AA_transpt_TM"/>
</dbReference>
<feature type="transmembrane region" description="Helical" evidence="5">
    <location>
        <begin position="68"/>
        <end position="86"/>
    </location>
</feature>
<feature type="transmembrane region" description="Helical" evidence="5">
    <location>
        <begin position="275"/>
        <end position="297"/>
    </location>
</feature>
<feature type="transmembrane region" description="Helical" evidence="5">
    <location>
        <begin position="241"/>
        <end position="263"/>
    </location>
</feature>
<dbReference type="PANTHER" id="PTHR22950:SF685">
    <property type="entry name" value="AMINO ACID TRANSPORTER PROTEIN"/>
    <property type="match status" value="1"/>
</dbReference>